<comment type="catalytic activity">
    <reaction evidence="1">
        <text>ATP + protein L-histidine = ADP + protein N-phospho-L-histidine.</text>
        <dbReference type="EC" id="2.7.13.3"/>
    </reaction>
</comment>
<keyword evidence="7" id="KW-0067">ATP-binding</keyword>
<proteinExistence type="predicted"/>
<gene>
    <name evidence="11" type="ORF">T190115A13A_240004</name>
</gene>
<evidence type="ECO:0000256" key="3">
    <source>
        <dbReference type="ARBA" id="ARBA00022553"/>
    </source>
</evidence>
<keyword evidence="8" id="KW-0812">Transmembrane</keyword>
<reference evidence="11 12" key="1">
    <citation type="submission" date="2024-05" db="EMBL/GenBank/DDBJ databases">
        <authorList>
            <person name="Duchaud E."/>
        </authorList>
    </citation>
    <scope>NUCLEOTIDE SEQUENCE [LARGE SCALE GENOMIC DNA]</scope>
    <source>
        <strain evidence="11">Ena-SAMPLE-TAB-13-05-2024-13:56:06:370-140305</strain>
    </source>
</reference>
<dbReference type="EMBL" id="CAXJRC010000016">
    <property type="protein sequence ID" value="CAL2106525.1"/>
    <property type="molecule type" value="Genomic_DNA"/>
</dbReference>
<dbReference type="EC" id="2.7.13.3" evidence="2"/>
<dbReference type="Proteomes" id="UP001497602">
    <property type="component" value="Unassembled WGS sequence"/>
</dbReference>
<dbReference type="InterPro" id="IPR003594">
    <property type="entry name" value="HATPase_dom"/>
</dbReference>
<evidence type="ECO:0000256" key="2">
    <source>
        <dbReference type="ARBA" id="ARBA00012438"/>
    </source>
</evidence>
<keyword evidence="6 11" id="KW-0418">Kinase</keyword>
<evidence type="ECO:0000256" key="8">
    <source>
        <dbReference type="SAM" id="Phobius"/>
    </source>
</evidence>
<dbReference type="InterPro" id="IPR036890">
    <property type="entry name" value="HATPase_C_sf"/>
</dbReference>
<keyword evidence="5" id="KW-0547">Nucleotide-binding</keyword>
<dbReference type="Pfam" id="PF07568">
    <property type="entry name" value="HisKA_2"/>
    <property type="match status" value="1"/>
</dbReference>
<evidence type="ECO:0000256" key="5">
    <source>
        <dbReference type="ARBA" id="ARBA00022741"/>
    </source>
</evidence>
<evidence type="ECO:0000256" key="6">
    <source>
        <dbReference type="ARBA" id="ARBA00022777"/>
    </source>
</evidence>
<evidence type="ECO:0000313" key="11">
    <source>
        <dbReference type="EMBL" id="CAL2106525.1"/>
    </source>
</evidence>
<feature type="domain" description="Histidine kinase/HSP90-like ATPase" evidence="9">
    <location>
        <begin position="157"/>
        <end position="237"/>
    </location>
</feature>
<evidence type="ECO:0000256" key="1">
    <source>
        <dbReference type="ARBA" id="ARBA00000085"/>
    </source>
</evidence>
<feature type="transmembrane region" description="Helical" evidence="8">
    <location>
        <begin position="12"/>
        <end position="31"/>
    </location>
</feature>
<dbReference type="Pfam" id="PF02518">
    <property type="entry name" value="HATPase_c"/>
    <property type="match status" value="1"/>
</dbReference>
<keyword evidence="8" id="KW-1133">Transmembrane helix</keyword>
<dbReference type="SUPFAM" id="SSF55874">
    <property type="entry name" value="ATPase domain of HSP90 chaperone/DNA topoisomerase II/histidine kinase"/>
    <property type="match status" value="1"/>
</dbReference>
<evidence type="ECO:0000256" key="7">
    <source>
        <dbReference type="ARBA" id="ARBA00022840"/>
    </source>
</evidence>
<dbReference type="RefSeq" id="WP_348738282.1">
    <property type="nucleotide sequence ID" value="NZ_CAXJRC010000016.1"/>
</dbReference>
<protein>
    <recommendedName>
        <fullName evidence="2">histidine kinase</fullName>
        <ecNumber evidence="2">2.7.13.3</ecNumber>
    </recommendedName>
</protein>
<dbReference type="Gene3D" id="3.30.565.10">
    <property type="entry name" value="Histidine kinase-like ATPase, C-terminal domain"/>
    <property type="match status" value="1"/>
</dbReference>
<dbReference type="PANTHER" id="PTHR41523">
    <property type="entry name" value="TWO-COMPONENT SYSTEM SENSOR PROTEIN"/>
    <property type="match status" value="1"/>
</dbReference>
<evidence type="ECO:0000259" key="10">
    <source>
        <dbReference type="Pfam" id="PF07568"/>
    </source>
</evidence>
<name>A0ABM9PLG4_9FLAO</name>
<dbReference type="InterPro" id="IPR011495">
    <property type="entry name" value="Sig_transdc_His_kin_sub2_dim/P"/>
</dbReference>
<dbReference type="PANTHER" id="PTHR41523:SF8">
    <property type="entry name" value="ETHYLENE RESPONSE SENSOR PROTEIN"/>
    <property type="match status" value="1"/>
</dbReference>
<sequence>MINNQRDLFFVVAYAIIFLFVFLIAIVIFILKSRKDRIKIEEKKKEIEIIAKQKTILLKEIHHRVKNNLQLISGLLYLQSVKHKNEKVTAMIDESQRHINSIALVHEMLYKDDTLSLVSMENYLHELGTRLLQVSSHEKIIYELKTANVSLPVNYATTLGLIVNELITNTLKYAFDKQKGKVCITLKETTKDEFQFSYADNGKGYNADEGENIKTLGRRLIKMLAEEIEADLRIKNEQGLVYIFNFKVK</sequence>
<evidence type="ECO:0000256" key="4">
    <source>
        <dbReference type="ARBA" id="ARBA00022679"/>
    </source>
</evidence>
<dbReference type="GO" id="GO:0004673">
    <property type="term" value="F:protein histidine kinase activity"/>
    <property type="evidence" value="ECO:0007669"/>
    <property type="project" value="UniProtKB-EC"/>
</dbReference>
<accession>A0ABM9PLG4</accession>
<evidence type="ECO:0000313" key="12">
    <source>
        <dbReference type="Proteomes" id="UP001497602"/>
    </source>
</evidence>
<evidence type="ECO:0000259" key="9">
    <source>
        <dbReference type="Pfam" id="PF02518"/>
    </source>
</evidence>
<keyword evidence="3" id="KW-0597">Phosphoprotein</keyword>
<comment type="caution">
    <text evidence="11">The sequence shown here is derived from an EMBL/GenBank/DDBJ whole genome shotgun (WGS) entry which is preliminary data.</text>
</comment>
<organism evidence="11 12">
    <name type="scientific">Tenacibaculum vairaonense</name>
    <dbReference type="NCBI Taxonomy" id="3137860"/>
    <lineage>
        <taxon>Bacteria</taxon>
        <taxon>Pseudomonadati</taxon>
        <taxon>Bacteroidota</taxon>
        <taxon>Flavobacteriia</taxon>
        <taxon>Flavobacteriales</taxon>
        <taxon>Flavobacteriaceae</taxon>
        <taxon>Tenacibaculum</taxon>
    </lineage>
</organism>
<keyword evidence="4 11" id="KW-0808">Transferase</keyword>
<keyword evidence="12" id="KW-1185">Reference proteome</keyword>
<feature type="domain" description="Signal transduction histidine kinase subgroup 2 dimerisation and phosphoacceptor" evidence="10">
    <location>
        <begin position="60"/>
        <end position="133"/>
    </location>
</feature>
<keyword evidence="8" id="KW-0472">Membrane</keyword>
<dbReference type="Gene3D" id="3.30.450.20">
    <property type="entry name" value="PAS domain"/>
    <property type="match status" value="1"/>
</dbReference>